<dbReference type="Proteomes" id="UP000249130">
    <property type="component" value="Unassembled WGS sequence"/>
</dbReference>
<accession>A0A327L613</accession>
<sequence>MQHKEVLSGWIYCAGSALADLAAIAADPGTDGVVREKAARALKTNLAQLQELLRAGEIDPAVREFAEHTLQKFKL</sequence>
<dbReference type="AlphaFoldDB" id="A0A327L613"/>
<dbReference type="EMBL" id="NPEX01000108">
    <property type="protein sequence ID" value="RAI43068.1"/>
    <property type="molecule type" value="Genomic_DNA"/>
</dbReference>
<proteinExistence type="predicted"/>
<dbReference type="RefSeq" id="WP_111420062.1">
    <property type="nucleotide sequence ID" value="NZ_NPEX01000108.1"/>
</dbReference>
<reference evidence="1 2" key="1">
    <citation type="submission" date="2017-07" db="EMBL/GenBank/DDBJ databases">
        <title>Draft Genome Sequences of Select Purple Nonsulfur Bacteria.</title>
        <authorList>
            <person name="Lasarre B."/>
            <person name="Mckinlay J.B."/>
        </authorList>
    </citation>
    <scope>NUCLEOTIDE SEQUENCE [LARGE SCALE GENOMIC DNA]</scope>
    <source>
        <strain evidence="1 2">DSM 5909</strain>
    </source>
</reference>
<evidence type="ECO:0000313" key="2">
    <source>
        <dbReference type="Proteomes" id="UP000249130"/>
    </source>
</evidence>
<name>A0A327L613_9BRAD</name>
<gene>
    <name evidence="1" type="ORF">CH341_16205</name>
</gene>
<protein>
    <submittedName>
        <fullName evidence="1">Uncharacterized protein</fullName>
    </submittedName>
</protein>
<evidence type="ECO:0000313" key="1">
    <source>
        <dbReference type="EMBL" id="RAI43068.1"/>
    </source>
</evidence>
<keyword evidence="2" id="KW-1185">Reference proteome</keyword>
<comment type="caution">
    <text evidence="1">The sequence shown here is derived from an EMBL/GenBank/DDBJ whole genome shotgun (WGS) entry which is preliminary data.</text>
</comment>
<organism evidence="1 2">
    <name type="scientific">Rhodoplanes roseus</name>
    <dbReference type="NCBI Taxonomy" id="29409"/>
    <lineage>
        <taxon>Bacteria</taxon>
        <taxon>Pseudomonadati</taxon>
        <taxon>Pseudomonadota</taxon>
        <taxon>Alphaproteobacteria</taxon>
        <taxon>Hyphomicrobiales</taxon>
        <taxon>Nitrobacteraceae</taxon>
        <taxon>Rhodoplanes</taxon>
    </lineage>
</organism>